<name>A0A0D7X3U9_9BACL</name>
<keyword evidence="9" id="KW-0472">Membrane</keyword>
<evidence type="ECO:0000256" key="8">
    <source>
        <dbReference type="ARBA" id="ARBA00023012"/>
    </source>
</evidence>
<dbReference type="PRINTS" id="PR00344">
    <property type="entry name" value="BCTRLSENSOR"/>
</dbReference>
<comment type="caution">
    <text evidence="11">The sequence shown here is derived from an EMBL/GenBank/DDBJ whole genome shotgun (WGS) entry which is preliminary data.</text>
</comment>
<dbReference type="Proteomes" id="UP000032534">
    <property type="component" value="Unassembled WGS sequence"/>
</dbReference>
<dbReference type="SMART" id="SM00387">
    <property type="entry name" value="HATPase_c"/>
    <property type="match status" value="1"/>
</dbReference>
<evidence type="ECO:0000313" key="11">
    <source>
        <dbReference type="EMBL" id="KJD45653.1"/>
    </source>
</evidence>
<keyword evidence="4" id="KW-0808">Transferase</keyword>
<feature type="domain" description="Histidine kinase" evidence="10">
    <location>
        <begin position="357"/>
        <end position="562"/>
    </location>
</feature>
<keyword evidence="7" id="KW-0067">ATP-binding</keyword>
<organism evidence="11 12">
    <name type="scientific">Paenibacillus terrae</name>
    <dbReference type="NCBI Taxonomy" id="159743"/>
    <lineage>
        <taxon>Bacteria</taxon>
        <taxon>Bacillati</taxon>
        <taxon>Bacillota</taxon>
        <taxon>Bacilli</taxon>
        <taxon>Bacillales</taxon>
        <taxon>Paenibacillaceae</taxon>
        <taxon>Paenibacillus</taxon>
    </lineage>
</organism>
<keyword evidence="3" id="KW-0597">Phosphoprotein</keyword>
<keyword evidence="8" id="KW-0902">Two-component regulatory system</keyword>
<sequence>MLIALKESVLQVLLAVMSAGFFSILTDYGDKKKVWGGNLLSGSNQGILFWCCLPAILLCSLFQYQSPYGLPSNLGIIPLAVGIMYGRRRTAFILAASALVSVLIIAQSTAMSPMYVGTGFILFPFMLLHVKFFQRGTLLDKKLLISAYVAADMLFKALFSLLWSKQDVWVYVPDLLTTLWNIAAGVLASFLVVSLMQNAFEKLALRRDVTEFTSKYLIEADKLRQVMDLMPLALVTLDSEERVIHMNKTMLELYRDVDPFITLPEVVGRPLTSLLGFSTAPVVNERVARALEGEAGADFINVPPKVFFSSFLPIRDKHVSKTTGVIIALQDITELETLRSELGNFERLSLVGQMAAGITHEIRNPMAVVRGFLQLMREKSPDSLGHYYRIVMEELDRANGIINDFLSLAQNRIVEKEQCHLHDIIRELTPLLWADANLRGQTIELKLEDHVAMLHLNSKEMKQLLLNLSRNAMEAMGDKGVLTISTHEEGDFVELEVKDTGPGIPQNQLEKLFQPFYTTKTKGTGLGLALCQSIVERHHGTITVDSVEGMGTQFKVRLRRTIPTHRDHSESPSMNSIQK</sequence>
<evidence type="ECO:0000256" key="6">
    <source>
        <dbReference type="ARBA" id="ARBA00022777"/>
    </source>
</evidence>
<dbReference type="InterPro" id="IPR004358">
    <property type="entry name" value="Sig_transdc_His_kin-like_C"/>
</dbReference>
<evidence type="ECO:0000256" key="5">
    <source>
        <dbReference type="ARBA" id="ARBA00022741"/>
    </source>
</evidence>
<keyword evidence="9" id="KW-0812">Transmembrane</keyword>
<dbReference type="PANTHER" id="PTHR43065:SF10">
    <property type="entry name" value="PEROXIDE STRESS-ACTIVATED HISTIDINE KINASE MAK3"/>
    <property type="match status" value="1"/>
</dbReference>
<dbReference type="CDD" id="cd00082">
    <property type="entry name" value="HisKA"/>
    <property type="match status" value="1"/>
</dbReference>
<dbReference type="Gene3D" id="3.30.565.10">
    <property type="entry name" value="Histidine kinase-like ATPase, C-terminal domain"/>
    <property type="match status" value="1"/>
</dbReference>
<comment type="catalytic activity">
    <reaction evidence="1">
        <text>ATP + protein L-histidine = ADP + protein N-phospho-L-histidine.</text>
        <dbReference type="EC" id="2.7.13.3"/>
    </reaction>
</comment>
<dbReference type="Gene3D" id="1.10.287.130">
    <property type="match status" value="1"/>
</dbReference>
<dbReference type="GO" id="GO:0000155">
    <property type="term" value="F:phosphorelay sensor kinase activity"/>
    <property type="evidence" value="ECO:0007669"/>
    <property type="project" value="InterPro"/>
</dbReference>
<feature type="transmembrane region" description="Helical" evidence="9">
    <location>
        <begin position="114"/>
        <end position="133"/>
    </location>
</feature>
<proteinExistence type="predicted"/>
<evidence type="ECO:0000313" key="12">
    <source>
        <dbReference type="Proteomes" id="UP000032534"/>
    </source>
</evidence>
<keyword evidence="12" id="KW-1185">Reference proteome</keyword>
<keyword evidence="6 11" id="KW-0418">Kinase</keyword>
<feature type="transmembrane region" description="Helical" evidence="9">
    <location>
        <begin position="175"/>
        <end position="196"/>
    </location>
</feature>
<evidence type="ECO:0000256" key="9">
    <source>
        <dbReference type="SAM" id="Phobius"/>
    </source>
</evidence>
<dbReference type="CDD" id="cd00075">
    <property type="entry name" value="HATPase"/>
    <property type="match status" value="1"/>
</dbReference>
<dbReference type="EC" id="2.7.13.3" evidence="2"/>
<evidence type="ECO:0000256" key="1">
    <source>
        <dbReference type="ARBA" id="ARBA00000085"/>
    </source>
</evidence>
<dbReference type="EMBL" id="JTHP01000017">
    <property type="protein sequence ID" value="KJD45653.1"/>
    <property type="molecule type" value="Genomic_DNA"/>
</dbReference>
<dbReference type="OrthoDB" id="9759607at2"/>
<dbReference type="AlphaFoldDB" id="A0A0D7X3U9"/>
<accession>A0A0D7X3U9</accession>
<dbReference type="Pfam" id="PF02518">
    <property type="entry name" value="HATPase_c"/>
    <property type="match status" value="1"/>
</dbReference>
<evidence type="ECO:0000256" key="3">
    <source>
        <dbReference type="ARBA" id="ARBA00022553"/>
    </source>
</evidence>
<keyword evidence="5" id="KW-0547">Nucleotide-binding</keyword>
<dbReference type="InterPro" id="IPR003594">
    <property type="entry name" value="HATPase_dom"/>
</dbReference>
<evidence type="ECO:0000256" key="7">
    <source>
        <dbReference type="ARBA" id="ARBA00022840"/>
    </source>
</evidence>
<feature type="transmembrane region" description="Helical" evidence="9">
    <location>
        <begin position="91"/>
        <end position="108"/>
    </location>
</feature>
<dbReference type="InterPro" id="IPR036890">
    <property type="entry name" value="HATPase_C_sf"/>
</dbReference>
<feature type="transmembrane region" description="Helical" evidence="9">
    <location>
        <begin position="145"/>
        <end position="163"/>
    </location>
</feature>
<dbReference type="GO" id="GO:0005524">
    <property type="term" value="F:ATP binding"/>
    <property type="evidence" value="ECO:0007669"/>
    <property type="project" value="UniProtKB-KW"/>
</dbReference>
<dbReference type="RefSeq" id="WP_044646129.1">
    <property type="nucleotide sequence ID" value="NZ_JTHP01000017.1"/>
</dbReference>
<reference evidence="11 12" key="1">
    <citation type="submission" date="2014-11" db="EMBL/GenBank/DDBJ databases">
        <title>Draft Genome Sequences of Paenibacillus polymyxa NRRL B-30509 and Paenibacillus terrae NRRL B-30644, Strains from a Poultry Environment that Produce Tridecaptin A and Paenicidins.</title>
        <authorList>
            <person name="van Belkum M.J."/>
            <person name="Lohans C.T."/>
            <person name="Vederas J.C."/>
        </authorList>
    </citation>
    <scope>NUCLEOTIDE SEQUENCE [LARGE SCALE GENOMIC DNA]</scope>
    <source>
        <strain evidence="11 12">NRRL B-30644</strain>
    </source>
</reference>
<dbReference type="Pfam" id="PF08448">
    <property type="entry name" value="PAS_4"/>
    <property type="match status" value="1"/>
</dbReference>
<feature type="transmembrane region" description="Helical" evidence="9">
    <location>
        <begin position="9"/>
        <end position="26"/>
    </location>
</feature>
<dbReference type="PROSITE" id="PS50109">
    <property type="entry name" value="HIS_KIN"/>
    <property type="match status" value="1"/>
</dbReference>
<dbReference type="SUPFAM" id="SSF47384">
    <property type="entry name" value="Homodimeric domain of signal transducing histidine kinase"/>
    <property type="match status" value="1"/>
</dbReference>
<dbReference type="InterPro" id="IPR035965">
    <property type="entry name" value="PAS-like_dom_sf"/>
</dbReference>
<dbReference type="SUPFAM" id="SSF55874">
    <property type="entry name" value="ATPase domain of HSP90 chaperone/DNA topoisomerase II/histidine kinase"/>
    <property type="match status" value="1"/>
</dbReference>
<protein>
    <recommendedName>
        <fullName evidence="2">histidine kinase</fullName>
        <ecNumber evidence="2">2.7.13.3</ecNumber>
    </recommendedName>
</protein>
<evidence type="ECO:0000256" key="2">
    <source>
        <dbReference type="ARBA" id="ARBA00012438"/>
    </source>
</evidence>
<dbReference type="InterPro" id="IPR003661">
    <property type="entry name" value="HisK_dim/P_dom"/>
</dbReference>
<dbReference type="PATRIC" id="fig|159743.3.peg.2400"/>
<evidence type="ECO:0000259" key="10">
    <source>
        <dbReference type="PROSITE" id="PS50109"/>
    </source>
</evidence>
<dbReference type="InterPro" id="IPR013656">
    <property type="entry name" value="PAS_4"/>
</dbReference>
<keyword evidence="9" id="KW-1133">Transmembrane helix</keyword>
<dbReference type="InterPro" id="IPR005467">
    <property type="entry name" value="His_kinase_dom"/>
</dbReference>
<evidence type="ECO:0000256" key="4">
    <source>
        <dbReference type="ARBA" id="ARBA00022679"/>
    </source>
</evidence>
<feature type="transmembrane region" description="Helical" evidence="9">
    <location>
        <begin position="46"/>
        <end position="64"/>
    </location>
</feature>
<dbReference type="PANTHER" id="PTHR43065">
    <property type="entry name" value="SENSOR HISTIDINE KINASE"/>
    <property type="match status" value="1"/>
</dbReference>
<dbReference type="SMART" id="SM00388">
    <property type="entry name" value="HisKA"/>
    <property type="match status" value="1"/>
</dbReference>
<gene>
    <name evidence="11" type="ORF">QD47_10795</name>
</gene>
<dbReference type="InterPro" id="IPR036097">
    <property type="entry name" value="HisK_dim/P_sf"/>
</dbReference>
<dbReference type="Pfam" id="PF00512">
    <property type="entry name" value="HisKA"/>
    <property type="match status" value="1"/>
</dbReference>
<dbReference type="SUPFAM" id="SSF55785">
    <property type="entry name" value="PYP-like sensor domain (PAS domain)"/>
    <property type="match status" value="1"/>
</dbReference>
<dbReference type="Gene3D" id="3.30.450.20">
    <property type="entry name" value="PAS domain"/>
    <property type="match status" value="1"/>
</dbReference>